<organism evidence="5 6">
    <name type="scientific">Acidovorax temperans</name>
    <dbReference type="NCBI Taxonomy" id="80878"/>
    <lineage>
        <taxon>Bacteria</taxon>
        <taxon>Pseudomonadati</taxon>
        <taxon>Pseudomonadota</taxon>
        <taxon>Betaproteobacteria</taxon>
        <taxon>Burkholderiales</taxon>
        <taxon>Comamonadaceae</taxon>
        <taxon>Acidovorax</taxon>
    </lineage>
</organism>
<dbReference type="Proteomes" id="UP000032566">
    <property type="component" value="Unassembled WGS sequence"/>
</dbReference>
<evidence type="ECO:0000259" key="4">
    <source>
        <dbReference type="Pfam" id="PF01420"/>
    </source>
</evidence>
<sequence length="461" mass="51542">MNIKPYSKYKPSGIEWFGALPSHWVVKRLRFATERIEQGWSPQCDNQAADDDAWGVMKVGCVNGDQFDASENKALPPELDPKTEYELRPGDVLISRANTRELVGSAAIVPSDVRSKLLLCDKLFRIALSPEVDAAYLTFCLRTRAARFQYEQDATGASGSMQNIGQDAIKNLVFPFPSYAEQQQIAAFLDWKTDQIDALIAKKQALLQKLKEKRLAVITQAVTKGLNPDAPMRDSGIAWLGEVPTHWEVKRLRFGVQRIEQGWSPQCDNQPAEEDEWGVMKVGCVNGGAFNALENKALPPELIALAEYELQPKDILISRANTKELLGSAAIVPLNVRSKLLLCDKLFRLRPEPTIDEEFLTCYLRTPAARYQYEREATGASGSMQNIGQSTLKNLVLPLPPLDEQRAIFEFIQIETSRLDNLMNNAESAITRLTEYRSALITAATTGKIDVRSWQAPQETV</sequence>
<dbReference type="Gene3D" id="1.10.287.1120">
    <property type="entry name" value="Bipartite methylase S protein"/>
    <property type="match status" value="1"/>
</dbReference>
<evidence type="ECO:0000313" key="5">
    <source>
        <dbReference type="EMBL" id="KJA10252.1"/>
    </source>
</evidence>
<evidence type="ECO:0000256" key="2">
    <source>
        <dbReference type="ARBA" id="ARBA00022747"/>
    </source>
</evidence>
<keyword evidence="6" id="KW-1185">Reference proteome</keyword>
<dbReference type="EMBL" id="JXYQ01000037">
    <property type="protein sequence ID" value="KJA10252.1"/>
    <property type="molecule type" value="Genomic_DNA"/>
</dbReference>
<evidence type="ECO:0000313" key="6">
    <source>
        <dbReference type="Proteomes" id="UP000032566"/>
    </source>
</evidence>
<dbReference type="RefSeq" id="WP_044398769.1">
    <property type="nucleotide sequence ID" value="NZ_JXYQ01000037.1"/>
</dbReference>
<dbReference type="PATRIC" id="fig|80878.5.peg.2099"/>
<dbReference type="InterPro" id="IPR044946">
    <property type="entry name" value="Restrct_endonuc_typeI_TRD_sf"/>
</dbReference>
<comment type="caution">
    <text evidence="5">The sequence shown here is derived from an EMBL/GenBank/DDBJ whole genome shotgun (WGS) entry which is preliminary data.</text>
</comment>
<dbReference type="Gene3D" id="3.90.220.20">
    <property type="entry name" value="DNA methylase specificity domains"/>
    <property type="match status" value="2"/>
</dbReference>
<protein>
    <recommendedName>
        <fullName evidence="4">Type I restriction modification DNA specificity domain-containing protein</fullName>
    </recommendedName>
</protein>
<keyword evidence="3" id="KW-0238">DNA-binding</keyword>
<gene>
    <name evidence="5" type="ORF">RP29_12060</name>
</gene>
<comment type="similarity">
    <text evidence="1">Belongs to the type-I restriction system S methylase family.</text>
</comment>
<dbReference type="GO" id="GO:0003677">
    <property type="term" value="F:DNA binding"/>
    <property type="evidence" value="ECO:0007669"/>
    <property type="project" value="UniProtKB-KW"/>
</dbReference>
<feature type="domain" description="Type I restriction modification DNA specificity" evidence="4">
    <location>
        <begin position="84"/>
        <end position="205"/>
    </location>
</feature>
<keyword evidence="2" id="KW-0680">Restriction system</keyword>
<dbReference type="PANTHER" id="PTHR43140:SF1">
    <property type="entry name" value="TYPE I RESTRICTION ENZYME ECOKI SPECIFICITY SUBUNIT"/>
    <property type="match status" value="1"/>
</dbReference>
<dbReference type="STRING" id="80878.RP29_12060"/>
<dbReference type="OrthoDB" id="5298944at2"/>
<dbReference type="CDD" id="cd17261">
    <property type="entry name" value="RMtype1_S_EcoKI-TRD2-CR2_like"/>
    <property type="match status" value="2"/>
</dbReference>
<feature type="domain" description="Type I restriction modification DNA specificity" evidence="4">
    <location>
        <begin position="307"/>
        <end position="417"/>
    </location>
</feature>
<reference evidence="5 6" key="1">
    <citation type="submission" date="2014-12" db="EMBL/GenBank/DDBJ databases">
        <title>Isolation of bacteria from lake water.</title>
        <authorList>
            <person name="Sheng K.-Y."/>
            <person name="Chin P.-S."/>
            <person name="Chan K.-G."/>
            <person name="Tan G.S."/>
        </authorList>
    </citation>
    <scope>NUCLEOTIDE SEQUENCE [LARGE SCALE GENOMIC DNA]</scope>
    <source>
        <strain evidence="5 6">KY4</strain>
    </source>
</reference>
<dbReference type="InterPro" id="IPR051212">
    <property type="entry name" value="Type-I_RE_S_subunit"/>
</dbReference>
<proteinExistence type="inferred from homology"/>
<evidence type="ECO:0000256" key="1">
    <source>
        <dbReference type="ARBA" id="ARBA00010923"/>
    </source>
</evidence>
<accession>A0A0D7K8H8</accession>
<dbReference type="PANTHER" id="PTHR43140">
    <property type="entry name" value="TYPE-1 RESTRICTION ENZYME ECOKI SPECIFICITY PROTEIN"/>
    <property type="match status" value="1"/>
</dbReference>
<dbReference type="Pfam" id="PF01420">
    <property type="entry name" value="Methylase_S"/>
    <property type="match status" value="2"/>
</dbReference>
<dbReference type="AlphaFoldDB" id="A0A0D7K8H8"/>
<dbReference type="InterPro" id="IPR000055">
    <property type="entry name" value="Restrct_endonuc_typeI_TRD"/>
</dbReference>
<dbReference type="GO" id="GO:0009307">
    <property type="term" value="P:DNA restriction-modification system"/>
    <property type="evidence" value="ECO:0007669"/>
    <property type="project" value="UniProtKB-KW"/>
</dbReference>
<evidence type="ECO:0000256" key="3">
    <source>
        <dbReference type="ARBA" id="ARBA00023125"/>
    </source>
</evidence>
<name>A0A0D7K8H8_9BURK</name>
<dbReference type="SUPFAM" id="SSF116734">
    <property type="entry name" value="DNA methylase specificity domain"/>
    <property type="match status" value="2"/>
</dbReference>